<proteinExistence type="predicted"/>
<accession>A0A9N8UW71</accession>
<gene>
    <name evidence="1" type="ORF">AGERDE_LOCUS264</name>
</gene>
<protein>
    <submittedName>
        <fullName evidence="1">9611_t:CDS:1</fullName>
    </submittedName>
</protein>
<evidence type="ECO:0000313" key="1">
    <source>
        <dbReference type="EMBL" id="CAG8433852.1"/>
    </source>
</evidence>
<dbReference type="AlphaFoldDB" id="A0A9N8UW71"/>
<dbReference type="OrthoDB" id="10044727at2759"/>
<dbReference type="Proteomes" id="UP000789831">
    <property type="component" value="Unassembled WGS sequence"/>
</dbReference>
<evidence type="ECO:0000313" key="2">
    <source>
        <dbReference type="Proteomes" id="UP000789831"/>
    </source>
</evidence>
<name>A0A9N8UW71_9GLOM</name>
<comment type="caution">
    <text evidence="1">The sequence shown here is derived from an EMBL/GenBank/DDBJ whole genome shotgun (WGS) entry which is preliminary data.</text>
</comment>
<reference evidence="1" key="1">
    <citation type="submission" date="2021-06" db="EMBL/GenBank/DDBJ databases">
        <authorList>
            <person name="Kallberg Y."/>
            <person name="Tangrot J."/>
            <person name="Rosling A."/>
        </authorList>
    </citation>
    <scope>NUCLEOTIDE SEQUENCE</scope>
    <source>
        <strain evidence="1">MT106</strain>
    </source>
</reference>
<sequence length="85" mass="10173">MPLYFSRKEVDSKILKFEALKKTIPAALDSVFLLQIRRYARRTYRCMSAYKLDLSVRKHRSHRRIPENILEDDEIIAMSHDIHVK</sequence>
<organism evidence="1 2">
    <name type="scientific">Ambispora gerdemannii</name>
    <dbReference type="NCBI Taxonomy" id="144530"/>
    <lineage>
        <taxon>Eukaryota</taxon>
        <taxon>Fungi</taxon>
        <taxon>Fungi incertae sedis</taxon>
        <taxon>Mucoromycota</taxon>
        <taxon>Glomeromycotina</taxon>
        <taxon>Glomeromycetes</taxon>
        <taxon>Archaeosporales</taxon>
        <taxon>Ambisporaceae</taxon>
        <taxon>Ambispora</taxon>
    </lineage>
</organism>
<dbReference type="EMBL" id="CAJVPL010000012">
    <property type="protein sequence ID" value="CAG8433852.1"/>
    <property type="molecule type" value="Genomic_DNA"/>
</dbReference>
<keyword evidence="2" id="KW-1185">Reference proteome</keyword>